<protein>
    <submittedName>
        <fullName evidence="4">HU family DNA-binding protein</fullName>
    </submittedName>
</protein>
<evidence type="ECO:0000313" key="4">
    <source>
        <dbReference type="EMBL" id="MBW4769048.1"/>
    </source>
</evidence>
<name>A0ABS6YBV0_9BACT</name>
<gene>
    <name evidence="4" type="ORF">KZO38_04650</name>
</gene>
<evidence type="ECO:0000256" key="2">
    <source>
        <dbReference type="SAM" id="MobiDB-lite"/>
    </source>
</evidence>
<sequence>MSVVYRLTQDNRKQSKTKGKWYARSLHTGVIDIDGLASIMQANCTLKKSDILAVIAELVDVMRAQLQNSQKVILGGLGSFKVGLKTKPADTSLDFNPQKNIVGARVLFHPTTYTTANRKRTSFLLQGMTVKEATKYDVKKPKKTRKTASGDTSHAQ</sequence>
<evidence type="ECO:0000259" key="3">
    <source>
        <dbReference type="Pfam" id="PF18291"/>
    </source>
</evidence>
<reference evidence="4 5" key="1">
    <citation type="submission" date="2021-07" db="EMBL/GenBank/DDBJ databases">
        <title>Genomic diversity and antimicrobial resistance of Prevotella spp. isolated from chronic lung disease airways.</title>
        <authorList>
            <person name="Webb K.A."/>
            <person name="Olagoke O.S."/>
            <person name="Baird T."/>
            <person name="Neill J."/>
            <person name="Pham A."/>
            <person name="Wells T.J."/>
            <person name="Ramsay K.A."/>
            <person name="Bell S.C."/>
            <person name="Sarovich D.S."/>
            <person name="Price E.P."/>
        </authorList>
    </citation>
    <scope>NUCLEOTIDE SEQUENCE [LARGE SCALE GENOMIC DNA]</scope>
    <source>
        <strain evidence="4 5">SCHI0011.S.12</strain>
    </source>
</reference>
<dbReference type="SUPFAM" id="SSF47729">
    <property type="entry name" value="IHF-like DNA-binding proteins"/>
    <property type="match status" value="1"/>
</dbReference>
<proteinExistence type="predicted"/>
<accession>A0ABS6YBV0</accession>
<keyword evidence="1 4" id="KW-0238">DNA-binding</keyword>
<dbReference type="RefSeq" id="WP_018362253.1">
    <property type="nucleotide sequence ID" value="NZ_CAUOSU010000018.1"/>
</dbReference>
<dbReference type="GO" id="GO:0003677">
    <property type="term" value="F:DNA binding"/>
    <property type="evidence" value="ECO:0007669"/>
    <property type="project" value="UniProtKB-KW"/>
</dbReference>
<feature type="domain" description="HU" evidence="3">
    <location>
        <begin position="1"/>
        <end position="123"/>
    </location>
</feature>
<comment type="caution">
    <text evidence="4">The sequence shown here is derived from an EMBL/GenBank/DDBJ whole genome shotgun (WGS) entry which is preliminary data.</text>
</comment>
<dbReference type="InterPro" id="IPR010992">
    <property type="entry name" value="IHF-like_DNA-bd_dom_sf"/>
</dbReference>
<dbReference type="InterPro" id="IPR041607">
    <property type="entry name" value="HU-HIG"/>
</dbReference>
<feature type="compositionally biased region" description="Polar residues" evidence="2">
    <location>
        <begin position="147"/>
        <end position="156"/>
    </location>
</feature>
<evidence type="ECO:0000313" key="5">
    <source>
        <dbReference type="Proteomes" id="UP000788426"/>
    </source>
</evidence>
<organism evidence="4 5">
    <name type="scientific">Hoylesella nanceiensis</name>
    <dbReference type="NCBI Taxonomy" id="425941"/>
    <lineage>
        <taxon>Bacteria</taxon>
        <taxon>Pseudomonadati</taxon>
        <taxon>Bacteroidota</taxon>
        <taxon>Bacteroidia</taxon>
        <taxon>Bacteroidales</taxon>
        <taxon>Prevotellaceae</taxon>
        <taxon>Hoylesella</taxon>
    </lineage>
</organism>
<dbReference type="GeneID" id="93182261"/>
<evidence type="ECO:0000256" key="1">
    <source>
        <dbReference type="ARBA" id="ARBA00023125"/>
    </source>
</evidence>
<dbReference type="Pfam" id="PF18291">
    <property type="entry name" value="HU-HIG"/>
    <property type="match status" value="1"/>
</dbReference>
<keyword evidence="5" id="KW-1185">Reference proteome</keyword>
<dbReference type="Gene3D" id="4.10.520.10">
    <property type="entry name" value="IHF-like DNA-binding proteins"/>
    <property type="match status" value="1"/>
</dbReference>
<feature type="region of interest" description="Disordered" evidence="2">
    <location>
        <begin position="136"/>
        <end position="156"/>
    </location>
</feature>
<dbReference type="EMBL" id="JAHXCT010000003">
    <property type="protein sequence ID" value="MBW4769048.1"/>
    <property type="molecule type" value="Genomic_DNA"/>
</dbReference>
<dbReference type="Proteomes" id="UP000788426">
    <property type="component" value="Unassembled WGS sequence"/>
</dbReference>